<organism evidence="2 3">
    <name type="scientific">Alteromonas alba</name>
    <dbReference type="NCBI Taxonomy" id="2079529"/>
    <lineage>
        <taxon>Bacteria</taxon>
        <taxon>Pseudomonadati</taxon>
        <taxon>Pseudomonadota</taxon>
        <taxon>Gammaproteobacteria</taxon>
        <taxon>Alteromonadales</taxon>
        <taxon>Alteromonadaceae</taxon>
        <taxon>Alteromonas/Salinimonas group</taxon>
        <taxon>Alteromonas</taxon>
    </lineage>
</organism>
<gene>
    <name evidence="2" type="ORF">C6Y40_01380</name>
</gene>
<keyword evidence="1" id="KW-1133">Transmembrane helix</keyword>
<comment type="caution">
    <text evidence="2">The sequence shown here is derived from an EMBL/GenBank/DDBJ whole genome shotgun (WGS) entry which is preliminary data.</text>
</comment>
<dbReference type="Proteomes" id="UP000238949">
    <property type="component" value="Unassembled WGS sequence"/>
</dbReference>
<accession>A0A2S9VGC0</accession>
<evidence type="ECO:0000256" key="1">
    <source>
        <dbReference type="SAM" id="Phobius"/>
    </source>
</evidence>
<dbReference type="AlphaFoldDB" id="A0A2S9VGC0"/>
<keyword evidence="3" id="KW-1185">Reference proteome</keyword>
<keyword evidence="1" id="KW-0812">Transmembrane</keyword>
<reference evidence="3" key="1">
    <citation type="journal article" date="2020" name="Int. J. Syst. Evol. Microbiol.">
        <title>Alteromonas alba sp. nov., a marine bacterium isolated from the seawater of the West Pacific Ocean.</title>
        <authorList>
            <person name="Sun C."/>
            <person name="Wu Y.-H."/>
            <person name="Xamxidin M."/>
            <person name="Cheng H."/>
            <person name="Xu X.-W."/>
        </authorList>
    </citation>
    <scope>NUCLEOTIDE SEQUENCE [LARGE SCALE GENOMIC DNA]</scope>
    <source>
        <strain evidence="3">190</strain>
    </source>
</reference>
<protein>
    <submittedName>
        <fullName evidence="2">Uncharacterized protein</fullName>
    </submittedName>
</protein>
<dbReference type="EMBL" id="PVNP01000012">
    <property type="protein sequence ID" value="PRO75365.1"/>
    <property type="molecule type" value="Genomic_DNA"/>
</dbReference>
<sequence>MTTTSIPDSRLSKATGIKARITLVVITAFCLITFASSAAAQYREVEWTELMPKEDLGTSAYTLHVDNYQLYE</sequence>
<keyword evidence="1" id="KW-0472">Membrane</keyword>
<feature type="transmembrane region" description="Helical" evidence="1">
    <location>
        <begin position="21"/>
        <end position="42"/>
    </location>
</feature>
<evidence type="ECO:0000313" key="2">
    <source>
        <dbReference type="EMBL" id="PRO75365.1"/>
    </source>
</evidence>
<dbReference type="RefSeq" id="WP_105932978.1">
    <property type="nucleotide sequence ID" value="NZ_PVNP01000012.1"/>
</dbReference>
<evidence type="ECO:0000313" key="3">
    <source>
        <dbReference type="Proteomes" id="UP000238949"/>
    </source>
</evidence>
<proteinExistence type="predicted"/>
<name>A0A2S9VGC0_9ALTE</name>